<evidence type="ECO:0000256" key="2">
    <source>
        <dbReference type="ARBA" id="ARBA00022840"/>
    </source>
</evidence>
<dbReference type="Pfam" id="PF00005">
    <property type="entry name" value="ABC_tran"/>
    <property type="match status" value="1"/>
</dbReference>
<gene>
    <name evidence="4" type="ORF">WUBG_09945</name>
</gene>
<evidence type="ECO:0000256" key="1">
    <source>
        <dbReference type="ARBA" id="ARBA00022741"/>
    </source>
</evidence>
<dbReference type="InterPro" id="IPR013283">
    <property type="entry name" value="RLI1"/>
</dbReference>
<comment type="caution">
    <text evidence="4">The sequence shown here is derived from an EMBL/GenBank/DDBJ whole genome shotgun (WGS) entry which is preliminary data.</text>
</comment>
<dbReference type="EMBL" id="ADBV01005794">
    <property type="protein sequence ID" value="EJW79146.1"/>
    <property type="molecule type" value="Genomic_DNA"/>
</dbReference>
<dbReference type="SMART" id="SM00382">
    <property type="entry name" value="AAA"/>
    <property type="match status" value="1"/>
</dbReference>
<dbReference type="GO" id="GO:0016887">
    <property type="term" value="F:ATP hydrolysis activity"/>
    <property type="evidence" value="ECO:0007669"/>
    <property type="project" value="InterPro"/>
</dbReference>
<dbReference type="InterPro" id="IPR003593">
    <property type="entry name" value="AAA+_ATPase"/>
</dbReference>
<dbReference type="PANTHER" id="PTHR19248">
    <property type="entry name" value="ATP-BINDING TRANSPORT PROTEIN-RELATED"/>
    <property type="match status" value="1"/>
</dbReference>
<dbReference type="InterPro" id="IPR003439">
    <property type="entry name" value="ABC_transporter-like_ATP-bd"/>
</dbReference>
<dbReference type="Proteomes" id="UP000004810">
    <property type="component" value="Unassembled WGS sequence"/>
</dbReference>
<keyword evidence="1" id="KW-0547">Nucleotide-binding</keyword>
<dbReference type="AlphaFoldDB" id="J9E9Y3"/>
<accession>J9E9Y3</accession>
<sequence length="338" mass="38384">MCVVQHADVYMFDEPSSYLDVKQRLKAAKIIRDLVTPHNYVIVVEHDLAVLDYLSDYVCCLYGMPGVYGVVTLPSGVREGINIFLDGFIPTENMRFRDSELSFKVTDQAEKEVVKRTARYTYPSFTKHIGNFELKVEGGEFTDSEIIVMLGENGTGKTTMIRILAGNMQVDDDLTEIPRLNISYKPQKISPKSQCSVQHLSGGELQRVALALCLGKVADVYLIDEPSAYLDSEQRLHAAKVIKRFILHAKKTAFIVEHDFLMGTYLADRVIVFEGIPSKSATAQSPQSLLEGMNRFLRLLDITFRRDKDNYRPRINKKDSVKDMEQKKSGNYFFLDID</sequence>
<reference evidence="5" key="1">
    <citation type="submission" date="2012-08" db="EMBL/GenBank/DDBJ databases">
        <title>The Genome Sequence of Wuchereria bancrofti.</title>
        <authorList>
            <person name="Nutman T.B."/>
            <person name="Fink D.L."/>
            <person name="Russ C."/>
            <person name="Young S."/>
            <person name="Zeng Q."/>
            <person name="Koehrsen M."/>
            <person name="Alvarado L."/>
            <person name="Berlin A."/>
            <person name="Chapman S.B."/>
            <person name="Chen Z."/>
            <person name="Freedman E."/>
            <person name="Gellesch M."/>
            <person name="Goldberg J."/>
            <person name="Griggs A."/>
            <person name="Gujja S."/>
            <person name="Heilman E.R."/>
            <person name="Heiman D."/>
            <person name="Hepburn T."/>
            <person name="Howarth C."/>
            <person name="Jen D."/>
            <person name="Larson L."/>
            <person name="Lewis B."/>
            <person name="Mehta T."/>
            <person name="Park D."/>
            <person name="Pearson M."/>
            <person name="Roberts A."/>
            <person name="Saif S."/>
            <person name="Shea T."/>
            <person name="Shenoy N."/>
            <person name="Sisk P."/>
            <person name="Stolte C."/>
            <person name="Sykes S."/>
            <person name="Walk T."/>
            <person name="White J."/>
            <person name="Yandava C."/>
            <person name="Haas B."/>
            <person name="Henn M.R."/>
            <person name="Nusbaum C."/>
            <person name="Birren B."/>
        </authorList>
    </citation>
    <scope>NUCLEOTIDE SEQUENCE [LARGE SCALE GENOMIC DNA]</scope>
    <source>
        <strain evidence="5">NA</strain>
    </source>
</reference>
<dbReference type="GO" id="GO:0005524">
    <property type="term" value="F:ATP binding"/>
    <property type="evidence" value="ECO:0007669"/>
    <property type="project" value="UniProtKB-KW"/>
</dbReference>
<dbReference type="SUPFAM" id="SSF52540">
    <property type="entry name" value="P-loop containing nucleoside triphosphate hydrolases"/>
    <property type="match status" value="2"/>
</dbReference>
<evidence type="ECO:0000313" key="5">
    <source>
        <dbReference type="Proteomes" id="UP000004810"/>
    </source>
</evidence>
<dbReference type="InterPro" id="IPR017871">
    <property type="entry name" value="ABC_transporter-like_CS"/>
</dbReference>
<dbReference type="PROSITE" id="PS50893">
    <property type="entry name" value="ABC_TRANSPORTER_2"/>
    <property type="match status" value="1"/>
</dbReference>
<feature type="domain" description="ABC transporter" evidence="3">
    <location>
        <begin position="118"/>
        <end position="300"/>
    </location>
</feature>
<organism evidence="4 5">
    <name type="scientific">Wuchereria bancrofti</name>
    <dbReference type="NCBI Taxonomy" id="6293"/>
    <lineage>
        <taxon>Eukaryota</taxon>
        <taxon>Metazoa</taxon>
        <taxon>Ecdysozoa</taxon>
        <taxon>Nematoda</taxon>
        <taxon>Chromadorea</taxon>
        <taxon>Rhabditida</taxon>
        <taxon>Spirurina</taxon>
        <taxon>Spiruromorpha</taxon>
        <taxon>Filarioidea</taxon>
        <taxon>Onchocercidae</taxon>
        <taxon>Wuchereria</taxon>
    </lineage>
</organism>
<evidence type="ECO:0000313" key="4">
    <source>
        <dbReference type="EMBL" id="EJW79146.1"/>
    </source>
</evidence>
<proteinExistence type="predicted"/>
<evidence type="ECO:0000259" key="3">
    <source>
        <dbReference type="PROSITE" id="PS50893"/>
    </source>
</evidence>
<protein>
    <submittedName>
        <fullName evidence="4">ABC transporter E family member 2</fullName>
    </submittedName>
</protein>
<keyword evidence="2" id="KW-0067">ATP-binding</keyword>
<dbReference type="PROSITE" id="PS00211">
    <property type="entry name" value="ABC_TRANSPORTER_1"/>
    <property type="match status" value="1"/>
</dbReference>
<dbReference type="Gene3D" id="3.40.50.300">
    <property type="entry name" value="P-loop containing nucleotide triphosphate hydrolases"/>
    <property type="match status" value="3"/>
</dbReference>
<dbReference type="InterPro" id="IPR027417">
    <property type="entry name" value="P-loop_NTPase"/>
</dbReference>
<name>J9E9Y3_WUCBA</name>